<dbReference type="InterPro" id="IPR003593">
    <property type="entry name" value="AAA+_ATPase"/>
</dbReference>
<sequence>MNSINLCDNQTFIEKTWLPIPRPATRYLRFTLEGERLSKAPLVTPELPHVANLPDNGDNYLSVSSFVVEPGQRPSIEANYFAALHTLVLVRLTSAEVDRLAALCSPTWVMRLACDDHQIGFVLTSPLREVTDARDLVERAKGYYPDRVVDLYDFHRLPHGTTTLASTGPELLVWQPETTTSRFTLQDALRGSVREAATPTAPEPATPDDSRPSAFTKYSLRGHLDEVERVLTDQRPILGRIVARNQATCLYAAPSTGKTLITLHLIAEAIVAGVINPSKLLYVNMDDNPSGLVEKGQLAEEYGFHMLADGYRGFNLKQFQVTLRSMIETQTVDGTILVLDTLKKFVDTMSKQEARQFTNVVRKFVTLGGTVIALSHTNKALDANGKPVYSGTTDIIDDFDCVFIVSKVDRENDKGKTVVVFENKKSRGTVASAAAFSYASGKVSYPELFASVQEVDPEEWQPYVKSEEQRSDGELVEVVTEAINAGIRSKMLLAAEVSRRTGASRQAAIRVIEKYAESGSANQRWTFKRGARGVHQYELVTKATAPAA</sequence>
<dbReference type="SUPFAM" id="SSF52540">
    <property type="entry name" value="P-loop containing nucleoside triphosphate hydrolases"/>
    <property type="match status" value="1"/>
</dbReference>
<proteinExistence type="predicted"/>
<dbReference type="InterPro" id="IPR027417">
    <property type="entry name" value="P-loop_NTPase"/>
</dbReference>
<evidence type="ECO:0000256" key="1">
    <source>
        <dbReference type="SAM" id="MobiDB-lite"/>
    </source>
</evidence>
<evidence type="ECO:0000259" key="2">
    <source>
        <dbReference type="SMART" id="SM00382"/>
    </source>
</evidence>
<dbReference type="Pfam" id="PF13481">
    <property type="entry name" value="AAA_25"/>
    <property type="match status" value="1"/>
</dbReference>
<evidence type="ECO:0000313" key="3">
    <source>
        <dbReference type="EMBL" id="MBC5768684.1"/>
    </source>
</evidence>
<dbReference type="SMART" id="SM00382">
    <property type="entry name" value="AAA"/>
    <property type="match status" value="1"/>
</dbReference>
<dbReference type="AlphaFoldDB" id="A0A923MFV3"/>
<dbReference type="EMBL" id="JACORU010000022">
    <property type="protein sequence ID" value="MBC5768684.1"/>
    <property type="molecule type" value="Genomic_DNA"/>
</dbReference>
<protein>
    <submittedName>
        <fullName evidence="3">AAA family ATPase</fullName>
    </submittedName>
</protein>
<comment type="caution">
    <text evidence="3">The sequence shown here is derived from an EMBL/GenBank/DDBJ whole genome shotgun (WGS) entry which is preliminary data.</text>
</comment>
<feature type="domain" description="AAA+ ATPase" evidence="2">
    <location>
        <begin position="244"/>
        <end position="409"/>
    </location>
</feature>
<name>A0A923MFV3_9BURK</name>
<gene>
    <name evidence="3" type="ORF">H8R02_29755</name>
</gene>
<reference evidence="3" key="1">
    <citation type="submission" date="2020-08" db="EMBL/GenBank/DDBJ databases">
        <title>Ramlibacter sp. GTP1 16S ribosomal RNA gene genome sequencing and assembly.</title>
        <authorList>
            <person name="Kang M."/>
        </authorList>
    </citation>
    <scope>NUCLEOTIDE SEQUENCE</scope>
    <source>
        <strain evidence="3">GTP1</strain>
    </source>
</reference>
<feature type="region of interest" description="Disordered" evidence="1">
    <location>
        <begin position="193"/>
        <end position="213"/>
    </location>
</feature>
<organism evidence="3 4">
    <name type="scientific">Ramlibacter albus</name>
    <dbReference type="NCBI Taxonomy" id="2079448"/>
    <lineage>
        <taxon>Bacteria</taxon>
        <taxon>Pseudomonadati</taxon>
        <taxon>Pseudomonadota</taxon>
        <taxon>Betaproteobacteria</taxon>
        <taxon>Burkholderiales</taxon>
        <taxon>Comamonadaceae</taxon>
        <taxon>Ramlibacter</taxon>
    </lineage>
</organism>
<evidence type="ECO:0000313" key="4">
    <source>
        <dbReference type="Proteomes" id="UP000596827"/>
    </source>
</evidence>
<dbReference type="RefSeq" id="WP_187085609.1">
    <property type="nucleotide sequence ID" value="NZ_JACORU010000022.1"/>
</dbReference>
<dbReference type="Gene3D" id="3.40.50.300">
    <property type="entry name" value="P-loop containing nucleotide triphosphate hydrolases"/>
    <property type="match status" value="1"/>
</dbReference>
<accession>A0A923MFV3</accession>
<dbReference type="Proteomes" id="UP000596827">
    <property type="component" value="Unassembled WGS sequence"/>
</dbReference>
<keyword evidence="4" id="KW-1185">Reference proteome</keyword>